<accession>A0AAV9MY12</accession>
<dbReference type="Proteomes" id="UP001358417">
    <property type="component" value="Unassembled WGS sequence"/>
</dbReference>
<protein>
    <submittedName>
        <fullName evidence="4">Uncharacterized protein</fullName>
    </submittedName>
</protein>
<evidence type="ECO:0000259" key="3">
    <source>
        <dbReference type="Pfam" id="PF20778"/>
    </source>
</evidence>
<organism evidence="4 5">
    <name type="scientific">Exophiala bonariae</name>
    <dbReference type="NCBI Taxonomy" id="1690606"/>
    <lineage>
        <taxon>Eukaryota</taxon>
        <taxon>Fungi</taxon>
        <taxon>Dikarya</taxon>
        <taxon>Ascomycota</taxon>
        <taxon>Pezizomycotina</taxon>
        <taxon>Eurotiomycetes</taxon>
        <taxon>Chaetothyriomycetidae</taxon>
        <taxon>Chaetothyriales</taxon>
        <taxon>Herpotrichiellaceae</taxon>
        <taxon>Exophiala</taxon>
    </lineage>
</organism>
<dbReference type="InterPro" id="IPR048401">
    <property type="entry name" value="SLS1_C"/>
</dbReference>
<evidence type="ECO:0000313" key="4">
    <source>
        <dbReference type="EMBL" id="KAK5046595.1"/>
    </source>
</evidence>
<gene>
    <name evidence="4" type="ORF">LTR84_007356</name>
</gene>
<feature type="compositionally biased region" description="Acidic residues" evidence="1">
    <location>
        <begin position="553"/>
        <end position="562"/>
    </location>
</feature>
<evidence type="ECO:0000256" key="1">
    <source>
        <dbReference type="SAM" id="MobiDB-lite"/>
    </source>
</evidence>
<feature type="domain" description="SLS1 N-terminal" evidence="2">
    <location>
        <begin position="162"/>
        <end position="226"/>
    </location>
</feature>
<evidence type="ECO:0000313" key="5">
    <source>
        <dbReference type="Proteomes" id="UP001358417"/>
    </source>
</evidence>
<dbReference type="GeneID" id="89975522"/>
<feature type="region of interest" description="Disordered" evidence="1">
    <location>
        <begin position="45"/>
        <end position="71"/>
    </location>
</feature>
<dbReference type="AlphaFoldDB" id="A0AAV9MY12"/>
<dbReference type="EMBL" id="JAVRRD010000029">
    <property type="protein sequence ID" value="KAK5046595.1"/>
    <property type="molecule type" value="Genomic_DNA"/>
</dbReference>
<feature type="compositionally biased region" description="Basic residues" evidence="1">
    <location>
        <begin position="924"/>
        <end position="935"/>
    </location>
</feature>
<feature type="compositionally biased region" description="Polar residues" evidence="1">
    <location>
        <begin position="901"/>
        <end position="920"/>
    </location>
</feature>
<dbReference type="Pfam" id="PF20776">
    <property type="entry name" value="SLS1_N"/>
    <property type="match status" value="1"/>
</dbReference>
<feature type="compositionally biased region" description="Basic residues" evidence="1">
    <location>
        <begin position="957"/>
        <end position="972"/>
    </location>
</feature>
<dbReference type="InterPro" id="IPR048400">
    <property type="entry name" value="SLS1_N"/>
</dbReference>
<feature type="compositionally biased region" description="Basic and acidic residues" evidence="1">
    <location>
        <begin position="997"/>
        <end position="1035"/>
    </location>
</feature>
<feature type="region of interest" description="Disordered" evidence="1">
    <location>
        <begin position="117"/>
        <end position="140"/>
    </location>
</feature>
<feature type="compositionally biased region" description="Basic and acidic residues" evidence="1">
    <location>
        <begin position="56"/>
        <end position="66"/>
    </location>
</feature>
<comment type="caution">
    <text evidence="4">The sequence shown here is derived from an EMBL/GenBank/DDBJ whole genome shotgun (WGS) entry which is preliminary data.</text>
</comment>
<feature type="compositionally biased region" description="Basic and acidic residues" evidence="1">
    <location>
        <begin position="1053"/>
        <end position="1062"/>
    </location>
</feature>
<evidence type="ECO:0000259" key="2">
    <source>
        <dbReference type="Pfam" id="PF20776"/>
    </source>
</evidence>
<reference evidence="4 5" key="1">
    <citation type="submission" date="2023-08" db="EMBL/GenBank/DDBJ databases">
        <title>Black Yeasts Isolated from many extreme environments.</title>
        <authorList>
            <person name="Coleine C."/>
            <person name="Stajich J.E."/>
            <person name="Selbmann L."/>
        </authorList>
    </citation>
    <scope>NUCLEOTIDE SEQUENCE [LARGE SCALE GENOMIC DNA]</scope>
    <source>
        <strain evidence="4 5">CCFEE 5792</strain>
    </source>
</reference>
<feature type="compositionally biased region" description="Basic and acidic residues" evidence="1">
    <location>
        <begin position="973"/>
        <end position="985"/>
    </location>
</feature>
<sequence>MFARANNSVHVCLRCQKRLLNNIPVKSSSQLKTQSPLRRWQSNAVAKFEEEDEDEVDHKSASDKPPRITWESYPAKDKSRLSKWRPAASIGVNSFGKPAEVLILKAHDRKVLKAVYDTPDEDGPATTLQESLDSEQAPLDHTSLHRAIGDVYHKFVGNRDNPEADLTLQEYDSIKKHLTDSFTPTQMLHYLHAHTSSKEPFQKTGKHGYTRSTLMQSILTTVWNLNLPLDALEARKRANRKQSSLSYIVRDEAELDHLLTAHRQPLKEIAKKNHVNIEVFRRQRRLKVTGVNHEAQLGVQAIAKYVKQKLESIVVPFYPEYSVYADPSERDAVRAFLQRVQEKYQVHIALRKNDVKIVYYNMQSAVRAKQAAREISIVGDSRPESYEIHVLQSHGTDQVALERFPTPPEFARGILNRPWHRLLVTDTPDVPPRCTTVDTDQNSDSTTILQRLKLFLDCGDNLPLPTKRRDLRFHVTAHFGQALFRSRPAPAPRVTTNNSSILVEDLASESLGEIADITDQPWDLSIHDGIAVGDFQEPDSKTLSEILKFDSGEPIDQDDSQILDDHLSGESHVPPHSSSSIDVGKGAQNMKPTTTSNMLADPTFSCDVPYALQQLARLSPWKSPINGAQPDITAAPTQTIYRLEFICSSNPSNRRKLPVFELYVSSTARSHKSERERPSLKVLRVSAIHDQRSFYALCPRRHVDIKFKQQLKHDLTYPNNDMPHLFKKIRAAFDSYLANSKHSEQKEWSFGPYLEIAVDSSMRNVAKRCLSSVAPDQANTLEREMSVSGSNLETTENNKGNKLEYCLRRAEVVEMDSYSMPVPSAYKELKRNTLCLENITFSGAEQTRQELLLSDHSLFSTPNLKNQDLTTLVNGALGLAEYLGNNSSEHLETKVGSFVSSQSNWSDEPHTESSVGTSDSIKGKKEHPKKHHKKAIPSTLQATGHDSTKEISSPIKAKSKPKPIKNKVKKTKSKSEAISKPDVREPGITIDPVVGKESSKIKPMSDPKLKFHFEKTEPVADRTAEPNSKAEPKEKPKVRKPKQHWIGRGSVKAKAEGGRGYL</sequence>
<dbReference type="Pfam" id="PF20778">
    <property type="entry name" value="SLS1_C"/>
    <property type="match status" value="1"/>
</dbReference>
<feature type="compositionally biased region" description="Basic residues" evidence="1">
    <location>
        <begin position="1036"/>
        <end position="1045"/>
    </location>
</feature>
<proteinExistence type="predicted"/>
<feature type="region of interest" description="Disordered" evidence="1">
    <location>
        <begin position="550"/>
        <end position="591"/>
    </location>
</feature>
<name>A0AAV9MY12_9EURO</name>
<keyword evidence="5" id="KW-1185">Reference proteome</keyword>
<dbReference type="RefSeq" id="XP_064702178.1">
    <property type="nucleotide sequence ID" value="XM_064850909.1"/>
</dbReference>
<feature type="domain" description="SLS1 C-terminal" evidence="3">
    <location>
        <begin position="599"/>
        <end position="759"/>
    </location>
</feature>
<feature type="region of interest" description="Disordered" evidence="1">
    <location>
        <begin position="901"/>
        <end position="1062"/>
    </location>
</feature>